<evidence type="ECO:0000256" key="2">
    <source>
        <dbReference type="SAM" id="MobiDB-lite"/>
    </source>
</evidence>
<dbReference type="PANTHER" id="PTHR42977">
    <property type="entry name" value="HYDROLASE-RELATED"/>
    <property type="match status" value="1"/>
</dbReference>
<feature type="domain" description="AB hydrolase-1" evidence="4">
    <location>
        <begin position="69"/>
        <end position="311"/>
    </location>
</feature>
<evidence type="ECO:0000256" key="1">
    <source>
        <dbReference type="ARBA" id="ARBA00022801"/>
    </source>
</evidence>
<evidence type="ECO:0000259" key="4">
    <source>
        <dbReference type="Pfam" id="PF00561"/>
    </source>
</evidence>
<dbReference type="InterPro" id="IPR051340">
    <property type="entry name" value="Haloalkane_dehalogenase"/>
</dbReference>
<organism evidence="5 6">
    <name type="scientific">Sphingomonas taxi</name>
    <dbReference type="NCBI Taxonomy" id="1549858"/>
    <lineage>
        <taxon>Bacteria</taxon>
        <taxon>Pseudomonadati</taxon>
        <taxon>Pseudomonadota</taxon>
        <taxon>Alphaproteobacteria</taxon>
        <taxon>Sphingomonadales</taxon>
        <taxon>Sphingomonadaceae</taxon>
        <taxon>Sphingomonas</taxon>
    </lineage>
</organism>
<reference evidence="5 6" key="1">
    <citation type="submission" date="2017-08" db="EMBL/GenBank/DDBJ databases">
        <title>Infants hospitalized years apart are colonized by the same room-sourced microbial strains.</title>
        <authorList>
            <person name="Brooks B."/>
            <person name="Olm M.R."/>
            <person name="Firek B.A."/>
            <person name="Baker R."/>
            <person name="Thomas B.C."/>
            <person name="Morowitz M.J."/>
            <person name="Banfield J.F."/>
        </authorList>
    </citation>
    <scope>NUCLEOTIDE SEQUENCE [LARGE SCALE GENOMIC DNA]</scope>
    <source>
        <strain evidence="5">S2_005_001_R1_22</strain>
    </source>
</reference>
<accession>A0A2W5NXI9</accession>
<dbReference type="Pfam" id="PF00561">
    <property type="entry name" value="Abhydrolase_1"/>
    <property type="match status" value="1"/>
</dbReference>
<comment type="caution">
    <text evidence="5">The sequence shown here is derived from an EMBL/GenBank/DDBJ whole genome shotgun (WGS) entry which is preliminary data.</text>
</comment>
<gene>
    <name evidence="5" type="ORF">DI544_14755</name>
</gene>
<sequence length="330" mass="36130">MIAGGGAATIGLLAGGSASPSIAAEPQRPHPTPPHPTAHGGPAMDIYYRTRNVSGIDIFYREAGPADAPTIVLLHGYPTSSRMYRRLIPMLADRYHVIAPDYPAFGQSAVPPRSSFAYTHQHLSEMMDGLMTALGIGRFGLYLMDFGGPIGYRIMLKRQADFAGVVLQNTPAFGEETSPETWGPLLAYWKSGSRADRDAARFNLSERTIRGQYLTGVRDPSLIDPEGWTIDSLLIARPGVGDIMMDLLYDIRNNRQTVAQAKEFLRTHQRQAMIATGVNDPLFPGTSMKPPADMAGIEFHGVDSGHFALEDKWQEIGGYTRAFFERVFGA</sequence>
<dbReference type="InterPro" id="IPR000073">
    <property type="entry name" value="AB_hydrolase_1"/>
</dbReference>
<feature type="signal peptide" evidence="3">
    <location>
        <begin position="1"/>
        <end position="23"/>
    </location>
</feature>
<evidence type="ECO:0000313" key="5">
    <source>
        <dbReference type="EMBL" id="PZQ58236.1"/>
    </source>
</evidence>
<dbReference type="GO" id="GO:0004301">
    <property type="term" value="F:epoxide hydrolase activity"/>
    <property type="evidence" value="ECO:0007669"/>
    <property type="project" value="TreeGrafter"/>
</dbReference>
<protein>
    <submittedName>
        <fullName evidence="5">Alpha/beta hydrolase</fullName>
    </submittedName>
</protein>
<dbReference type="EMBL" id="QFQI01000020">
    <property type="protein sequence ID" value="PZQ58236.1"/>
    <property type="molecule type" value="Genomic_DNA"/>
</dbReference>
<feature type="region of interest" description="Disordered" evidence="2">
    <location>
        <begin position="18"/>
        <end position="42"/>
    </location>
</feature>
<dbReference type="InterPro" id="IPR029058">
    <property type="entry name" value="AB_hydrolase_fold"/>
</dbReference>
<dbReference type="PANTHER" id="PTHR42977:SF3">
    <property type="entry name" value="AB HYDROLASE-1 DOMAIN-CONTAINING PROTEIN"/>
    <property type="match status" value="1"/>
</dbReference>
<proteinExistence type="predicted"/>
<evidence type="ECO:0000256" key="3">
    <source>
        <dbReference type="SAM" id="SignalP"/>
    </source>
</evidence>
<dbReference type="AlphaFoldDB" id="A0A2W5NXI9"/>
<dbReference type="Gene3D" id="3.40.50.1820">
    <property type="entry name" value="alpha/beta hydrolase"/>
    <property type="match status" value="1"/>
</dbReference>
<name>A0A2W5NXI9_9SPHN</name>
<feature type="chain" id="PRO_5016171322" evidence="3">
    <location>
        <begin position="24"/>
        <end position="330"/>
    </location>
</feature>
<evidence type="ECO:0000313" key="6">
    <source>
        <dbReference type="Proteomes" id="UP000249229"/>
    </source>
</evidence>
<keyword evidence="1 5" id="KW-0378">Hydrolase</keyword>
<dbReference type="SUPFAM" id="SSF53474">
    <property type="entry name" value="alpha/beta-Hydrolases"/>
    <property type="match status" value="1"/>
</dbReference>
<dbReference type="Proteomes" id="UP000249229">
    <property type="component" value="Unassembled WGS sequence"/>
</dbReference>
<keyword evidence="3" id="KW-0732">Signal</keyword>